<dbReference type="AlphaFoldDB" id="A0A944QTK0"/>
<protein>
    <recommendedName>
        <fullName evidence="3">Lipoprotein</fullName>
    </recommendedName>
</protein>
<comment type="caution">
    <text evidence="1">The sequence shown here is derived from an EMBL/GenBank/DDBJ whole genome shotgun (WGS) entry which is preliminary data.</text>
</comment>
<sequence>MKFKIDMNNVKRWVLLPVLSYLFTACNNSNDQFSPGTDVSIAPSSFTWTVTEVTDSQGECIFFEGDYQDNVMVVTVNDSEGRPIGEMKLELYLSPSNSTSNPILNNQHVFYLYDDLNSNGVVDHPTELVSGSGAPILYETETEKYHGTKTVIVRTNTSCGGYRATLHAYAGDGYGTMKINTEADDDNQDELTQQE</sequence>
<evidence type="ECO:0000313" key="2">
    <source>
        <dbReference type="Proteomes" id="UP000770889"/>
    </source>
</evidence>
<accession>A0A944QTK0</accession>
<organism evidence="1 2">
    <name type="scientific">Candidatus Thiodiazotropha taylori</name>
    <dbReference type="NCBI Taxonomy" id="2792791"/>
    <lineage>
        <taxon>Bacteria</taxon>
        <taxon>Pseudomonadati</taxon>
        <taxon>Pseudomonadota</taxon>
        <taxon>Gammaproteobacteria</taxon>
        <taxon>Chromatiales</taxon>
        <taxon>Sedimenticolaceae</taxon>
        <taxon>Candidatus Thiodiazotropha</taxon>
    </lineage>
</organism>
<evidence type="ECO:0008006" key="3">
    <source>
        <dbReference type="Google" id="ProtNLM"/>
    </source>
</evidence>
<proteinExistence type="predicted"/>
<evidence type="ECO:0000313" key="1">
    <source>
        <dbReference type="EMBL" id="MBT2990018.1"/>
    </source>
</evidence>
<dbReference type="Proteomes" id="UP000770889">
    <property type="component" value="Unassembled WGS sequence"/>
</dbReference>
<dbReference type="EMBL" id="JAHHGM010000012">
    <property type="protein sequence ID" value="MBT2990018.1"/>
    <property type="molecule type" value="Genomic_DNA"/>
</dbReference>
<name>A0A944QTK0_9GAMM</name>
<gene>
    <name evidence="1" type="ORF">KME65_13775</name>
</gene>
<dbReference type="PROSITE" id="PS51257">
    <property type="entry name" value="PROKAR_LIPOPROTEIN"/>
    <property type="match status" value="1"/>
</dbReference>
<reference evidence="1 2" key="1">
    <citation type="submission" date="2021-05" db="EMBL/GenBank/DDBJ databases">
        <title>Genetic and Functional Diversity in Clade A Lucinid endosymbionts from the Bahamas.</title>
        <authorList>
            <person name="Giani N.M."/>
            <person name="Engel A.S."/>
            <person name="Campbell B.J."/>
        </authorList>
    </citation>
    <scope>NUCLEOTIDE SEQUENCE [LARGE SCALE GENOMIC DNA]</scope>
    <source>
        <strain evidence="1">LUC16012Gg_MoonRockCtena</strain>
    </source>
</reference>